<evidence type="ECO:0000259" key="1">
    <source>
        <dbReference type="Pfam" id="PF08241"/>
    </source>
</evidence>
<dbReference type="EMBL" id="UINC01212957">
    <property type="protein sequence ID" value="SVE37512.1"/>
    <property type="molecule type" value="Genomic_DNA"/>
</dbReference>
<dbReference type="InterPro" id="IPR013216">
    <property type="entry name" value="Methyltransf_11"/>
</dbReference>
<dbReference type="PROSITE" id="PS00879">
    <property type="entry name" value="ODR_DC_2_2"/>
    <property type="match status" value="1"/>
</dbReference>
<sequence length="204" mass="23042">MGCCQCQGIESMFDKKAAKRELKRYLKKGPSKTTKMLLDAVNKVGVQGLTFLDIGGGIGAIQHALLKWGALNGISIEASSAYIDLIKDEIDLTEKVVFKHGDFTTIASDLDSADIVTLDKVICCYDDMDELVGLSSKLAQKIYAVVYPRDNWWTKLLLPIINFYPKIKGSSFRVFIHPTKQVEDIIIRNGLKRNYYNKRLFWQV</sequence>
<dbReference type="SUPFAM" id="SSF53335">
    <property type="entry name" value="S-adenosyl-L-methionine-dependent methyltransferases"/>
    <property type="match status" value="1"/>
</dbReference>
<dbReference type="InterPro" id="IPR029063">
    <property type="entry name" value="SAM-dependent_MTases_sf"/>
</dbReference>
<dbReference type="InterPro" id="IPR022657">
    <property type="entry name" value="De-COase2_CS"/>
</dbReference>
<organism evidence="2">
    <name type="scientific">marine metagenome</name>
    <dbReference type="NCBI Taxonomy" id="408172"/>
    <lineage>
        <taxon>unclassified sequences</taxon>
        <taxon>metagenomes</taxon>
        <taxon>ecological metagenomes</taxon>
    </lineage>
</organism>
<feature type="domain" description="Methyltransferase type 11" evidence="1">
    <location>
        <begin position="52"/>
        <end position="132"/>
    </location>
</feature>
<reference evidence="2" key="1">
    <citation type="submission" date="2018-05" db="EMBL/GenBank/DDBJ databases">
        <authorList>
            <person name="Lanie J.A."/>
            <person name="Ng W.-L."/>
            <person name="Kazmierczak K.M."/>
            <person name="Andrzejewski T.M."/>
            <person name="Davidsen T.M."/>
            <person name="Wayne K.J."/>
            <person name="Tettelin H."/>
            <person name="Glass J.I."/>
            <person name="Rusch D."/>
            <person name="Podicherti R."/>
            <person name="Tsui H.-C.T."/>
            <person name="Winkler M.E."/>
        </authorList>
    </citation>
    <scope>NUCLEOTIDE SEQUENCE</scope>
</reference>
<evidence type="ECO:0000313" key="2">
    <source>
        <dbReference type="EMBL" id="SVE37512.1"/>
    </source>
</evidence>
<gene>
    <name evidence="2" type="ORF">METZ01_LOCUS490366</name>
</gene>
<accession>A0A383CZ64</accession>
<dbReference type="GO" id="GO:0008757">
    <property type="term" value="F:S-adenosylmethionine-dependent methyltransferase activity"/>
    <property type="evidence" value="ECO:0007669"/>
    <property type="project" value="InterPro"/>
</dbReference>
<dbReference type="CDD" id="cd02440">
    <property type="entry name" value="AdoMet_MTases"/>
    <property type="match status" value="1"/>
</dbReference>
<name>A0A383CZ64_9ZZZZ</name>
<dbReference type="Gene3D" id="3.40.50.150">
    <property type="entry name" value="Vaccinia Virus protein VP39"/>
    <property type="match status" value="1"/>
</dbReference>
<dbReference type="AlphaFoldDB" id="A0A383CZ64"/>
<dbReference type="Pfam" id="PF08241">
    <property type="entry name" value="Methyltransf_11"/>
    <property type="match status" value="1"/>
</dbReference>
<proteinExistence type="predicted"/>
<protein>
    <recommendedName>
        <fullName evidence="1">Methyltransferase type 11 domain-containing protein</fullName>
    </recommendedName>
</protein>
<feature type="non-terminal residue" evidence="2">
    <location>
        <position position="204"/>
    </location>
</feature>